<gene>
    <name evidence="2" type="ORF">FHX40_0018</name>
</gene>
<keyword evidence="3" id="KW-1185">Reference proteome</keyword>
<organism evidence="2 3">
    <name type="scientific">Thermopolyspora flexuosa</name>
    <dbReference type="NCBI Taxonomy" id="103836"/>
    <lineage>
        <taxon>Bacteria</taxon>
        <taxon>Bacillati</taxon>
        <taxon>Actinomycetota</taxon>
        <taxon>Actinomycetes</taxon>
        <taxon>Streptosporangiales</taxon>
        <taxon>Streptosporangiaceae</taxon>
        <taxon>Thermopolyspora</taxon>
    </lineage>
</organism>
<evidence type="ECO:0000313" key="3">
    <source>
        <dbReference type="Proteomes" id="UP000319213"/>
    </source>
</evidence>
<feature type="compositionally biased region" description="Low complexity" evidence="1">
    <location>
        <begin position="130"/>
        <end position="148"/>
    </location>
</feature>
<comment type="caution">
    <text evidence="2">The sequence shown here is derived from an EMBL/GenBank/DDBJ whole genome shotgun (WGS) entry which is preliminary data.</text>
</comment>
<sequence>MSETELSAEELRALFILMAEADEVSNVDLAERYGYTLTGRPRRRLNKLGLVDSRKQGRALAHTLTDRGWARAMAEIERDDLRLGTGAAAATCLALLRGLRRYLNRTGQSLAEVFQPDTVADTPAPEDDATAAPAPSSTAPAASQEPAAAMPPSPEEVEKRIRAAYFELAESPGRHVPLVRLRKLLADLPREDVDAALIRMNLQPDVFVDPQSNQKALTPEERAAAVRIGGQDSHLISIEVM</sequence>
<reference evidence="2 3" key="1">
    <citation type="submission" date="2019-06" db="EMBL/GenBank/DDBJ databases">
        <title>Sequencing the genomes of 1000 actinobacteria strains.</title>
        <authorList>
            <person name="Klenk H.-P."/>
        </authorList>
    </citation>
    <scope>NUCLEOTIDE SEQUENCE [LARGE SCALE GENOMIC DNA]</scope>
    <source>
        <strain evidence="2 3">DSM 43186</strain>
    </source>
</reference>
<accession>A0A543IS20</accession>
<evidence type="ECO:0000256" key="1">
    <source>
        <dbReference type="SAM" id="MobiDB-lite"/>
    </source>
</evidence>
<protein>
    <submittedName>
        <fullName evidence="2">Uncharacterized protein</fullName>
    </submittedName>
</protein>
<name>A0A543IS20_9ACTN</name>
<dbReference type="OrthoDB" id="3822696at2"/>
<dbReference type="AlphaFoldDB" id="A0A543IS20"/>
<evidence type="ECO:0000313" key="2">
    <source>
        <dbReference type="EMBL" id="TQM73380.1"/>
    </source>
</evidence>
<dbReference type="Proteomes" id="UP000319213">
    <property type="component" value="Unassembled WGS sequence"/>
</dbReference>
<feature type="region of interest" description="Disordered" evidence="1">
    <location>
        <begin position="115"/>
        <end position="156"/>
    </location>
</feature>
<dbReference type="RefSeq" id="WP_142257692.1">
    <property type="nucleotide sequence ID" value="NZ_BMPV01000004.1"/>
</dbReference>
<dbReference type="EMBL" id="VFPQ01000001">
    <property type="protein sequence ID" value="TQM73380.1"/>
    <property type="molecule type" value="Genomic_DNA"/>
</dbReference>
<proteinExistence type="predicted"/>